<feature type="domain" description="AB hydrolase-1" evidence="1">
    <location>
        <begin position="35"/>
        <end position="150"/>
    </location>
</feature>
<gene>
    <name evidence="2" type="ORF">H9649_11270</name>
</gene>
<evidence type="ECO:0000313" key="2">
    <source>
        <dbReference type="EMBL" id="MBD7985170.1"/>
    </source>
</evidence>
<dbReference type="PANTHER" id="PTHR43798:SF33">
    <property type="entry name" value="HYDROLASE, PUTATIVE (AFU_ORTHOLOGUE AFUA_2G14860)-RELATED"/>
    <property type="match status" value="1"/>
</dbReference>
<accession>A0ABR8UBJ1</accession>
<protein>
    <submittedName>
        <fullName evidence="2">Alpha/beta hydrolase</fullName>
    </submittedName>
</protein>
<keyword evidence="2" id="KW-0378">Hydrolase</keyword>
<evidence type="ECO:0000259" key="1">
    <source>
        <dbReference type="Pfam" id="PF00561"/>
    </source>
</evidence>
<dbReference type="Pfam" id="PF00561">
    <property type="entry name" value="Abhydrolase_1"/>
    <property type="match status" value="1"/>
</dbReference>
<name>A0ABR8UBJ1_9BACL</name>
<evidence type="ECO:0000313" key="3">
    <source>
        <dbReference type="Proteomes" id="UP000626786"/>
    </source>
</evidence>
<dbReference type="PANTHER" id="PTHR43798">
    <property type="entry name" value="MONOACYLGLYCEROL LIPASE"/>
    <property type="match status" value="1"/>
</dbReference>
<dbReference type="InterPro" id="IPR029058">
    <property type="entry name" value="AB_hydrolase_fold"/>
</dbReference>
<dbReference type="Proteomes" id="UP000626786">
    <property type="component" value="Unassembled WGS sequence"/>
</dbReference>
<organism evidence="2 3">
    <name type="scientific">Sporosarcina quadrami</name>
    <dbReference type="NCBI Taxonomy" id="2762234"/>
    <lineage>
        <taxon>Bacteria</taxon>
        <taxon>Bacillati</taxon>
        <taxon>Bacillota</taxon>
        <taxon>Bacilli</taxon>
        <taxon>Bacillales</taxon>
        <taxon>Caryophanaceae</taxon>
        <taxon>Sporosarcina</taxon>
    </lineage>
</organism>
<dbReference type="InterPro" id="IPR050266">
    <property type="entry name" value="AB_hydrolase_sf"/>
</dbReference>
<proteinExistence type="predicted"/>
<dbReference type="SUPFAM" id="SSF53474">
    <property type="entry name" value="alpha/beta-Hydrolases"/>
    <property type="match status" value="1"/>
</dbReference>
<dbReference type="GO" id="GO:0016787">
    <property type="term" value="F:hydrolase activity"/>
    <property type="evidence" value="ECO:0007669"/>
    <property type="project" value="UniProtKB-KW"/>
</dbReference>
<dbReference type="RefSeq" id="WP_191694991.1">
    <property type="nucleotide sequence ID" value="NZ_JACSQN010000009.1"/>
</dbReference>
<keyword evidence="3" id="KW-1185">Reference proteome</keyword>
<dbReference type="InterPro" id="IPR000073">
    <property type="entry name" value="AB_hydrolase_1"/>
</dbReference>
<comment type="caution">
    <text evidence="2">The sequence shown here is derived from an EMBL/GenBank/DDBJ whole genome shotgun (WGS) entry which is preliminary data.</text>
</comment>
<reference evidence="2 3" key="1">
    <citation type="submission" date="2020-08" db="EMBL/GenBank/DDBJ databases">
        <title>A Genomic Blueprint of the Chicken Gut Microbiome.</title>
        <authorList>
            <person name="Gilroy R."/>
            <person name="Ravi A."/>
            <person name="Getino M."/>
            <person name="Pursley I."/>
            <person name="Horton D.L."/>
            <person name="Alikhan N.-F."/>
            <person name="Baker D."/>
            <person name="Gharbi K."/>
            <person name="Hall N."/>
            <person name="Watson M."/>
            <person name="Adriaenssens E.M."/>
            <person name="Foster-Nyarko E."/>
            <person name="Jarju S."/>
            <person name="Secka A."/>
            <person name="Antonio M."/>
            <person name="Oren A."/>
            <person name="Chaudhuri R."/>
            <person name="La Ragione R.M."/>
            <person name="Hildebrand F."/>
            <person name="Pallen M.J."/>
        </authorList>
    </citation>
    <scope>NUCLEOTIDE SEQUENCE [LARGE SCALE GENOMIC DNA]</scope>
    <source>
        <strain evidence="2 3">Sa2YVA2</strain>
    </source>
</reference>
<dbReference type="EMBL" id="JACSQN010000009">
    <property type="protein sequence ID" value="MBD7985170.1"/>
    <property type="molecule type" value="Genomic_DNA"/>
</dbReference>
<dbReference type="PRINTS" id="PR00111">
    <property type="entry name" value="ABHYDROLASE"/>
</dbReference>
<dbReference type="Gene3D" id="3.40.50.1820">
    <property type="entry name" value="alpha/beta hydrolase"/>
    <property type="match status" value="1"/>
</dbReference>
<sequence>MNYKQLKKRMSKINQKIFINNKILEVQQKGSHGTPIIILTGLGCSFDDWHEITEELSIDNRIIMFHRPGLGMSEIGDESRTTQASAQELKEVLRQLAIHEPIILVGHSYGGLCAQHFAKVYPKLIRGIILVDSTSVDFAILNTLKLPVLDDDNTDENWIKKCKLYSSMTTEDLRSVINPSLSEKQKQFPSHIQQRLMEFQVNSTLYKAMGSEITHWKRDAELIKELESFPDVPLIVIGRDKEYCIRIGVDEGLPEWELRLYEDKWEELISEQVCLTSQSKLFYAKNSGHLIYLDRPDVLIKCIKEIQVD</sequence>